<dbReference type="EC" id="3.1.13.4" evidence="6"/>
<dbReference type="FunFam" id="3.30.70.330:FF:000196">
    <property type="entry name" value="Poly(A)-specific ribonuclease PARN"/>
    <property type="match status" value="1"/>
</dbReference>
<dbReference type="PANTHER" id="PTHR15092">
    <property type="entry name" value="POLY A -SPECIFIC RIBONUCLEASE/TARGET OF EGR1, MEMBER 1"/>
    <property type="match status" value="1"/>
</dbReference>
<keyword evidence="14" id="KW-0539">Nucleus</keyword>
<dbReference type="InterPro" id="IPR012677">
    <property type="entry name" value="Nucleotide-bd_a/b_plait_sf"/>
</dbReference>
<dbReference type="Proteomes" id="UP000727407">
    <property type="component" value="Unassembled WGS sequence"/>
</dbReference>
<evidence type="ECO:0000256" key="7">
    <source>
        <dbReference type="ARBA" id="ARBA00015918"/>
    </source>
</evidence>
<dbReference type="InterPro" id="IPR006941">
    <property type="entry name" value="RNase_CAF1"/>
</dbReference>
<evidence type="ECO:0000313" key="19">
    <source>
        <dbReference type="Proteomes" id="UP000727407"/>
    </source>
</evidence>
<evidence type="ECO:0000256" key="1">
    <source>
        <dbReference type="ARBA" id="ARBA00001663"/>
    </source>
</evidence>
<dbReference type="CDD" id="cd02637">
    <property type="entry name" value="R3H_PARN"/>
    <property type="match status" value="1"/>
</dbReference>
<keyword evidence="8" id="KW-0963">Cytoplasm</keyword>
<dbReference type="InterPro" id="IPR051181">
    <property type="entry name" value="CAF1_poly(A)_ribonucleases"/>
</dbReference>
<name>A0A8J4WRB3_CLAMG</name>
<sequence>MLTNGMDTPEERYSKLRKHSMDFLLFQFGLCAFRYDQSQSKYITKAFNFYVFPKPFSRASPDIKFICQSSSIDFLASQGFDFNKVFRNGIPYLNQGEESQLREQYEERRVQNNGMGTPSHISPTTGRGPMNIPEEHREFISRVVEKVEALLNNSEKTVDLEPCSGFQRKLIYQTLNWKFPKGLHIETVENEKKERFIQISKVDEEERKRIEQQKHEREQEELNDAVGFSRVIHAISKSGKLVVGHNMLLDVMHTIHQFYCPLPEDLEEFKELTMCVFPWLLDTKLMASTHPFKELITNTSLAELEKQLKEKPFKAPRVEWAEGFKSYDTASEQLHEAGYDAYITGLCFISMANFLGSFLTPPRAHISARSNLIEPFYNKLFLMRVADIPYLNISGPDLQPKRDNVLYVTFPKEWKTSDLYQLFNAFGNIQVSWVDDTSAFVSLSQLEQVQIAVNTSQYAESYRIQTYAEYMQSKQKHTHAHRKWGEDGWAEPAHRTVAMTAASSGHDRSSLRGKRGISPAQDDPNAEYEYIADSWTDYSSTKRKRTSDAASADSSFSDAADAKTTEDWLRTTSEGSGASTSPDKDDGKSEVTSPRSPANQNPAFVLPAGSQDTSSGLFDVPQVW</sequence>
<dbReference type="GO" id="GO:0005634">
    <property type="term" value="C:nucleus"/>
    <property type="evidence" value="ECO:0007669"/>
    <property type="project" value="UniProtKB-SubCell"/>
</dbReference>
<evidence type="ECO:0000256" key="4">
    <source>
        <dbReference type="ARBA" id="ARBA00004496"/>
    </source>
</evidence>
<dbReference type="GO" id="GO:0003723">
    <property type="term" value="F:RNA binding"/>
    <property type="evidence" value="ECO:0007669"/>
    <property type="project" value="UniProtKB-KW"/>
</dbReference>
<dbReference type="GO" id="GO:0000289">
    <property type="term" value="P:nuclear-transcribed mRNA poly(A) tail shortening"/>
    <property type="evidence" value="ECO:0007669"/>
    <property type="project" value="TreeGrafter"/>
</dbReference>
<dbReference type="SUPFAM" id="SSF82708">
    <property type="entry name" value="R3H domain"/>
    <property type="match status" value="1"/>
</dbReference>
<evidence type="ECO:0000256" key="16">
    <source>
        <dbReference type="SAM" id="MobiDB-lite"/>
    </source>
</evidence>
<comment type="catalytic activity">
    <reaction evidence="1">
        <text>Exonucleolytic cleavage of poly(A) to 5'-AMP.</text>
        <dbReference type="EC" id="3.1.13.4"/>
    </reaction>
</comment>
<comment type="similarity">
    <text evidence="5">Belongs to the CAF1 family.</text>
</comment>
<feature type="compositionally biased region" description="Polar residues" evidence="16">
    <location>
        <begin position="570"/>
        <end position="581"/>
    </location>
</feature>
<evidence type="ECO:0000256" key="3">
    <source>
        <dbReference type="ARBA" id="ARBA00004123"/>
    </source>
</evidence>
<keyword evidence="10" id="KW-0479">Metal-binding</keyword>
<dbReference type="PROSITE" id="PS51061">
    <property type="entry name" value="R3H"/>
    <property type="match status" value="1"/>
</dbReference>
<evidence type="ECO:0000313" key="18">
    <source>
        <dbReference type="EMBL" id="KAF5889829.1"/>
    </source>
</evidence>
<evidence type="ECO:0000259" key="17">
    <source>
        <dbReference type="PROSITE" id="PS51061"/>
    </source>
</evidence>
<keyword evidence="11" id="KW-0378">Hydrolase</keyword>
<gene>
    <name evidence="18" type="primary">parn</name>
    <name evidence="18" type="ORF">DAT39_020461</name>
</gene>
<comment type="subcellular location">
    <subcellularLocation>
        <location evidence="4">Cytoplasm</location>
    </subcellularLocation>
    <subcellularLocation>
        <location evidence="3">Nucleus</location>
    </subcellularLocation>
</comment>
<dbReference type="FunFam" id="3.30.420.10:FF:000035">
    <property type="entry name" value="Poly(A)-specific ribonuclease PARN"/>
    <property type="match status" value="1"/>
</dbReference>
<feature type="compositionally biased region" description="Polar residues" evidence="16">
    <location>
        <begin position="590"/>
        <end position="602"/>
    </location>
</feature>
<evidence type="ECO:0000256" key="9">
    <source>
        <dbReference type="ARBA" id="ARBA00022722"/>
    </source>
</evidence>
<feature type="region of interest" description="Disordered" evidence="16">
    <location>
        <begin position="541"/>
        <end position="624"/>
    </location>
</feature>
<dbReference type="GO" id="GO:0046872">
    <property type="term" value="F:metal ion binding"/>
    <property type="evidence" value="ECO:0007669"/>
    <property type="project" value="UniProtKB-KW"/>
</dbReference>
<evidence type="ECO:0000256" key="13">
    <source>
        <dbReference type="ARBA" id="ARBA00022884"/>
    </source>
</evidence>
<feature type="region of interest" description="Disordered" evidence="16">
    <location>
        <begin position="499"/>
        <end position="525"/>
    </location>
</feature>
<dbReference type="InterPro" id="IPR035979">
    <property type="entry name" value="RBD_domain_sf"/>
</dbReference>
<feature type="compositionally biased region" description="Basic and acidic residues" evidence="16">
    <location>
        <begin position="560"/>
        <end position="569"/>
    </location>
</feature>
<dbReference type="Pfam" id="PF04857">
    <property type="entry name" value="CAF1"/>
    <property type="match status" value="1"/>
</dbReference>
<dbReference type="FunFam" id="3.30.420.10:FF:000120">
    <property type="entry name" value="Poly(A)-specific ribonuclease PARN"/>
    <property type="match status" value="1"/>
</dbReference>
<keyword evidence="13" id="KW-0694">RNA-binding</keyword>
<dbReference type="GO" id="GO:0005737">
    <property type="term" value="C:cytoplasm"/>
    <property type="evidence" value="ECO:0007669"/>
    <property type="project" value="UniProtKB-SubCell"/>
</dbReference>
<feature type="domain" description="R3H" evidence="17">
    <location>
        <begin position="137"/>
        <end position="203"/>
    </location>
</feature>
<evidence type="ECO:0000256" key="10">
    <source>
        <dbReference type="ARBA" id="ARBA00022723"/>
    </source>
</evidence>
<dbReference type="GO" id="GO:1990432">
    <property type="term" value="P:siRNA 3'-end processing"/>
    <property type="evidence" value="ECO:0007669"/>
    <property type="project" value="TreeGrafter"/>
</dbReference>
<comment type="caution">
    <text evidence="18">The sequence shown here is derived from an EMBL/GenBank/DDBJ whole genome shotgun (WGS) entry which is preliminary data.</text>
</comment>
<accession>A0A8J4WRB3</accession>
<keyword evidence="9" id="KW-0540">Nuclease</keyword>
<dbReference type="GO" id="GO:0004535">
    <property type="term" value="F:poly(A)-specific ribonuclease activity"/>
    <property type="evidence" value="ECO:0007669"/>
    <property type="project" value="UniProtKB-EC"/>
</dbReference>
<evidence type="ECO:0000256" key="8">
    <source>
        <dbReference type="ARBA" id="ARBA00022490"/>
    </source>
</evidence>
<dbReference type="SUPFAM" id="SSF53098">
    <property type="entry name" value="Ribonuclease H-like"/>
    <property type="match status" value="1"/>
</dbReference>
<dbReference type="Gene3D" id="3.30.70.330">
    <property type="match status" value="1"/>
</dbReference>
<dbReference type="Gene3D" id="3.30.420.10">
    <property type="entry name" value="Ribonuclease H-like superfamily/Ribonuclease H"/>
    <property type="match status" value="2"/>
</dbReference>
<dbReference type="AlphaFoldDB" id="A0A8J4WRB3"/>
<evidence type="ECO:0000256" key="12">
    <source>
        <dbReference type="ARBA" id="ARBA00022839"/>
    </source>
</evidence>
<protein>
    <recommendedName>
        <fullName evidence="7">Poly(A)-specific ribonuclease PARN</fullName>
        <ecNumber evidence="6">3.1.13.4</ecNumber>
    </recommendedName>
    <alternativeName>
        <fullName evidence="15">Polyadenylate-specific ribonuclease</fullName>
    </alternativeName>
</protein>
<evidence type="ECO:0000256" key="5">
    <source>
        <dbReference type="ARBA" id="ARBA00008372"/>
    </source>
</evidence>
<reference evidence="18" key="1">
    <citation type="submission" date="2020-07" db="EMBL/GenBank/DDBJ databases">
        <title>Clarias magur genome sequencing, assembly and annotation.</title>
        <authorList>
            <person name="Kushwaha B."/>
            <person name="Kumar R."/>
            <person name="Das P."/>
            <person name="Joshi C.G."/>
            <person name="Kumar D."/>
            <person name="Nagpure N.S."/>
            <person name="Pandey M."/>
            <person name="Agarwal S."/>
            <person name="Srivastava S."/>
            <person name="Singh M."/>
            <person name="Sahoo L."/>
            <person name="Jayasankar P."/>
            <person name="Meher P.K."/>
            <person name="Koringa P.G."/>
            <person name="Iquebal M.A."/>
            <person name="Das S.P."/>
            <person name="Bit A."/>
            <person name="Patnaik S."/>
            <person name="Patel N."/>
            <person name="Shah T.M."/>
            <person name="Hinsu A."/>
            <person name="Jena J.K."/>
        </authorList>
    </citation>
    <scope>NUCLEOTIDE SEQUENCE</scope>
    <source>
        <strain evidence="18">CIFAMagur01</strain>
        <tissue evidence="18">Testis</tissue>
    </source>
</reference>
<comment type="cofactor">
    <cofactor evidence="2">
        <name>a divalent metal cation</name>
        <dbReference type="ChEBI" id="CHEBI:60240"/>
    </cofactor>
</comment>
<evidence type="ECO:0000256" key="14">
    <source>
        <dbReference type="ARBA" id="ARBA00023242"/>
    </source>
</evidence>
<dbReference type="GO" id="GO:1990431">
    <property type="term" value="P:priRNA 3'-end processing"/>
    <property type="evidence" value="ECO:0007669"/>
    <property type="project" value="TreeGrafter"/>
</dbReference>
<evidence type="ECO:0000256" key="11">
    <source>
        <dbReference type="ARBA" id="ARBA00022801"/>
    </source>
</evidence>
<dbReference type="EMBL" id="QNUK01000763">
    <property type="protein sequence ID" value="KAF5889829.1"/>
    <property type="molecule type" value="Genomic_DNA"/>
</dbReference>
<dbReference type="OrthoDB" id="1432093at2759"/>
<dbReference type="InterPro" id="IPR034042">
    <property type="entry name" value="PARN_R3H"/>
</dbReference>
<evidence type="ECO:0000256" key="2">
    <source>
        <dbReference type="ARBA" id="ARBA00001968"/>
    </source>
</evidence>
<dbReference type="Pfam" id="PF08675">
    <property type="entry name" value="RNA_bind"/>
    <property type="match status" value="1"/>
</dbReference>
<keyword evidence="12" id="KW-0269">Exonuclease</keyword>
<dbReference type="InterPro" id="IPR014789">
    <property type="entry name" value="PolyA-riboNase_RNA-binding"/>
</dbReference>
<keyword evidence="19" id="KW-1185">Reference proteome</keyword>
<evidence type="ECO:0000256" key="15">
    <source>
        <dbReference type="ARBA" id="ARBA00031923"/>
    </source>
</evidence>
<dbReference type="SUPFAM" id="SSF54928">
    <property type="entry name" value="RNA-binding domain, RBD"/>
    <property type="match status" value="1"/>
</dbReference>
<evidence type="ECO:0000256" key="6">
    <source>
        <dbReference type="ARBA" id="ARBA00012161"/>
    </source>
</evidence>
<feature type="compositionally biased region" description="Low complexity" evidence="16">
    <location>
        <begin position="548"/>
        <end position="559"/>
    </location>
</feature>
<dbReference type="InterPro" id="IPR012337">
    <property type="entry name" value="RNaseH-like_sf"/>
</dbReference>
<dbReference type="InterPro" id="IPR036867">
    <property type="entry name" value="R3H_dom_sf"/>
</dbReference>
<organism evidence="18 19">
    <name type="scientific">Clarias magur</name>
    <name type="common">Asian catfish</name>
    <name type="synonym">Macropteronotus magur</name>
    <dbReference type="NCBI Taxonomy" id="1594786"/>
    <lineage>
        <taxon>Eukaryota</taxon>
        <taxon>Metazoa</taxon>
        <taxon>Chordata</taxon>
        <taxon>Craniata</taxon>
        <taxon>Vertebrata</taxon>
        <taxon>Euteleostomi</taxon>
        <taxon>Actinopterygii</taxon>
        <taxon>Neopterygii</taxon>
        <taxon>Teleostei</taxon>
        <taxon>Ostariophysi</taxon>
        <taxon>Siluriformes</taxon>
        <taxon>Clariidae</taxon>
        <taxon>Clarias</taxon>
    </lineage>
</organism>
<dbReference type="CDD" id="cd12428">
    <property type="entry name" value="RRM_PARN"/>
    <property type="match status" value="1"/>
</dbReference>
<dbReference type="InterPro" id="IPR001374">
    <property type="entry name" value="R3H_dom"/>
</dbReference>
<dbReference type="InterPro" id="IPR036397">
    <property type="entry name" value="RNaseH_sf"/>
</dbReference>
<proteinExistence type="inferred from homology"/>
<dbReference type="PANTHER" id="PTHR15092:SF44">
    <property type="entry name" value="POLY(A)-SPECIFIC RIBONUCLEASE PARN"/>
    <property type="match status" value="1"/>
</dbReference>